<feature type="domain" description="FAD linked oxidase N-terminal" evidence="1">
    <location>
        <begin position="39"/>
        <end position="144"/>
    </location>
</feature>
<proteinExistence type="predicted"/>
<organism evidence="2 5">
    <name type="scientific">Mycobacterium kansasii</name>
    <dbReference type="NCBI Taxonomy" id="1768"/>
    <lineage>
        <taxon>Bacteria</taxon>
        <taxon>Bacillati</taxon>
        <taxon>Actinomycetota</taxon>
        <taxon>Actinomycetes</taxon>
        <taxon>Mycobacteriales</taxon>
        <taxon>Mycobacteriaceae</taxon>
        <taxon>Mycobacterium</taxon>
    </lineage>
</organism>
<dbReference type="STRING" id="1768.B1T50_11100"/>
<sequence length="160" mass="16669">MIPPIDDAPAAGRWVKAAHLVFGSGLRHRTGPIRELQQTAAAAATVRAVGGGDSGDSTVVTVGDLVLIDRLRAVLAIDPLQMSGCVDTGNRYGELTSQWYRGGLALENLSSMTHMSVAGAFFGGVHGPGNRDGSVSHAVTSVAVAHRSLAAQKRELRCNL</sequence>
<dbReference type="PANTHER" id="PTHR43762">
    <property type="entry name" value="L-GULONOLACTONE OXIDASE"/>
    <property type="match status" value="1"/>
</dbReference>
<evidence type="ECO:0000313" key="2">
    <source>
        <dbReference type="EMBL" id="OOK70598.1"/>
    </source>
</evidence>
<accession>A0A1V3WV34</accession>
<gene>
    <name evidence="3" type="ORF">BZL29_4538</name>
    <name evidence="2" type="ORF">BZL30_6555</name>
</gene>
<dbReference type="InterPro" id="IPR016169">
    <property type="entry name" value="FAD-bd_PCMH_sub2"/>
</dbReference>
<dbReference type="GO" id="GO:0080049">
    <property type="term" value="F:L-gulono-1,4-lactone dehydrogenase activity"/>
    <property type="evidence" value="ECO:0007669"/>
    <property type="project" value="TreeGrafter"/>
</dbReference>
<dbReference type="AlphaFoldDB" id="A0A1V3WV34"/>
<dbReference type="Proteomes" id="UP000188532">
    <property type="component" value="Unassembled WGS sequence"/>
</dbReference>
<evidence type="ECO:0000313" key="3">
    <source>
        <dbReference type="EMBL" id="OOK74670.1"/>
    </source>
</evidence>
<dbReference type="InterPro" id="IPR006094">
    <property type="entry name" value="Oxid_FAD_bind_N"/>
</dbReference>
<dbReference type="EMBL" id="MVBM01000006">
    <property type="protein sequence ID" value="OOK70598.1"/>
    <property type="molecule type" value="Genomic_DNA"/>
</dbReference>
<dbReference type="EMBL" id="MVBN01000004">
    <property type="protein sequence ID" value="OOK74670.1"/>
    <property type="molecule type" value="Genomic_DNA"/>
</dbReference>
<evidence type="ECO:0000313" key="4">
    <source>
        <dbReference type="Proteomes" id="UP000188532"/>
    </source>
</evidence>
<evidence type="ECO:0000313" key="5">
    <source>
        <dbReference type="Proteomes" id="UP000189229"/>
    </source>
</evidence>
<dbReference type="Pfam" id="PF01565">
    <property type="entry name" value="FAD_binding_4"/>
    <property type="match status" value="1"/>
</dbReference>
<evidence type="ECO:0000259" key="1">
    <source>
        <dbReference type="Pfam" id="PF01565"/>
    </source>
</evidence>
<dbReference type="GO" id="GO:0050660">
    <property type="term" value="F:flavin adenine dinucleotide binding"/>
    <property type="evidence" value="ECO:0007669"/>
    <property type="project" value="InterPro"/>
</dbReference>
<dbReference type="PANTHER" id="PTHR43762:SF1">
    <property type="entry name" value="D-ARABINONO-1,4-LACTONE OXIDASE"/>
    <property type="match status" value="1"/>
</dbReference>
<dbReference type="InterPro" id="IPR036318">
    <property type="entry name" value="FAD-bd_PCMH-like_sf"/>
</dbReference>
<protein>
    <submittedName>
        <fullName evidence="2">FAD binding domain protein</fullName>
    </submittedName>
</protein>
<reference evidence="4 5" key="1">
    <citation type="submission" date="2017-02" db="EMBL/GenBank/DDBJ databases">
        <title>Complete genome sequences of Mycobacterium kansasii strains isolated from rhesus macaques.</title>
        <authorList>
            <person name="Panda A."/>
            <person name="Nagaraj S."/>
            <person name="Zhao X."/>
            <person name="Tettelin H."/>
            <person name="Detolla L.J."/>
        </authorList>
    </citation>
    <scope>NUCLEOTIDE SEQUENCE [LARGE SCALE GENOMIC DNA]</scope>
    <source>
        <strain evidence="3 4">11-3469</strain>
        <strain evidence="2 5">11-3813</strain>
    </source>
</reference>
<dbReference type="SUPFAM" id="SSF56176">
    <property type="entry name" value="FAD-binding/transporter-associated domain-like"/>
    <property type="match status" value="1"/>
</dbReference>
<dbReference type="Proteomes" id="UP000189229">
    <property type="component" value="Unassembled WGS sequence"/>
</dbReference>
<dbReference type="GO" id="GO:0016899">
    <property type="term" value="F:oxidoreductase activity, acting on the CH-OH group of donors, oxygen as acceptor"/>
    <property type="evidence" value="ECO:0007669"/>
    <property type="project" value="InterPro"/>
</dbReference>
<dbReference type="GeneID" id="99803687"/>
<dbReference type="InterPro" id="IPR010031">
    <property type="entry name" value="FAD_lactone_oxidase-like"/>
</dbReference>
<dbReference type="Gene3D" id="3.30.465.10">
    <property type="match status" value="1"/>
</dbReference>
<dbReference type="RefSeq" id="WP_023368071.1">
    <property type="nucleotide sequence ID" value="NZ_BLYZ01000002.1"/>
</dbReference>
<name>A0A1V3WV34_MYCKA</name>
<comment type="caution">
    <text evidence="2">The sequence shown here is derived from an EMBL/GenBank/DDBJ whole genome shotgun (WGS) entry which is preliminary data.</text>
</comment>